<evidence type="ECO:0000313" key="3">
    <source>
        <dbReference type="EMBL" id="RAS57092.1"/>
    </source>
</evidence>
<dbReference type="EMBL" id="QLTR01000038">
    <property type="protein sequence ID" value="RAS57092.1"/>
    <property type="molecule type" value="Genomic_DNA"/>
</dbReference>
<keyword evidence="2" id="KW-0732">Signal</keyword>
<gene>
    <name evidence="3" type="ORF">DET48_13827</name>
</gene>
<name>A0A329E0A5_VIBDI</name>
<feature type="signal peptide" evidence="2">
    <location>
        <begin position="1"/>
        <end position="26"/>
    </location>
</feature>
<dbReference type="AlphaFoldDB" id="A0A329E0A5"/>
<feature type="region of interest" description="Disordered" evidence="1">
    <location>
        <begin position="25"/>
        <end position="64"/>
    </location>
</feature>
<sequence length="208" mass="22247">MKQSKTTLSLISAALTLALVVSPSHASSQKDSDSDGIPDSSESLIHTDPLNADTDGDGVNDLKDAKPVNANYVTKSGGKPSPVSIKDVLVEDNYDYIKRKDAPDHLEIVLNNTGNEAINNVVVSYQIKSLDTDAQESYSYNIGNLKASSTATIHFDDITGGGHFRANPNSIYKTDQSAKLFTIHVDADGYQTVSTTKKKDKGGAEQAD</sequence>
<proteinExistence type="predicted"/>
<dbReference type="Proteomes" id="UP000248729">
    <property type="component" value="Unassembled WGS sequence"/>
</dbReference>
<evidence type="ECO:0000313" key="4">
    <source>
        <dbReference type="Proteomes" id="UP000248729"/>
    </source>
</evidence>
<dbReference type="RefSeq" id="WP_112404681.1">
    <property type="nucleotide sequence ID" value="NZ_QLTR01000038.1"/>
</dbReference>
<protein>
    <submittedName>
        <fullName evidence="3">Uncharacterized protein</fullName>
    </submittedName>
</protein>
<comment type="caution">
    <text evidence="3">The sequence shown here is derived from an EMBL/GenBank/DDBJ whole genome shotgun (WGS) entry which is preliminary data.</text>
</comment>
<evidence type="ECO:0000256" key="2">
    <source>
        <dbReference type="SAM" id="SignalP"/>
    </source>
</evidence>
<evidence type="ECO:0000256" key="1">
    <source>
        <dbReference type="SAM" id="MobiDB-lite"/>
    </source>
</evidence>
<feature type="chain" id="PRO_5016342723" evidence="2">
    <location>
        <begin position="27"/>
        <end position="208"/>
    </location>
</feature>
<reference evidence="3 4" key="1">
    <citation type="submission" date="2018-06" db="EMBL/GenBank/DDBJ databases">
        <title>Freshwater and sediment microbial communities from various areas in North America, analyzing microbe dynamics in response to fracking.</title>
        <authorList>
            <person name="Lamendella R."/>
        </authorList>
    </citation>
    <scope>NUCLEOTIDE SEQUENCE [LARGE SCALE GENOMIC DNA]</scope>
    <source>
        <strain evidence="3 4">99A</strain>
    </source>
</reference>
<organism evidence="3 4">
    <name type="scientific">Vibrio diazotrophicus</name>
    <dbReference type="NCBI Taxonomy" id="685"/>
    <lineage>
        <taxon>Bacteria</taxon>
        <taxon>Pseudomonadati</taxon>
        <taxon>Pseudomonadota</taxon>
        <taxon>Gammaproteobacteria</taxon>
        <taxon>Vibrionales</taxon>
        <taxon>Vibrionaceae</taxon>
        <taxon>Vibrio</taxon>
    </lineage>
</organism>
<accession>A0A329E0A5</accession>